<reference evidence="8 9" key="1">
    <citation type="submission" date="2014-04" db="EMBL/GenBank/DDBJ databases">
        <authorList>
            <consortium name="DOE Joint Genome Institute"/>
            <person name="Kuo A."/>
            <person name="Martino E."/>
            <person name="Perotto S."/>
            <person name="Kohler A."/>
            <person name="Nagy L.G."/>
            <person name="Floudas D."/>
            <person name="Copeland A."/>
            <person name="Barry K.W."/>
            <person name="Cichocki N."/>
            <person name="Veneault-Fourrey C."/>
            <person name="LaButti K."/>
            <person name="Lindquist E.A."/>
            <person name="Lipzen A."/>
            <person name="Lundell T."/>
            <person name="Morin E."/>
            <person name="Murat C."/>
            <person name="Sun H."/>
            <person name="Tunlid A."/>
            <person name="Henrissat B."/>
            <person name="Grigoriev I.V."/>
            <person name="Hibbett D.S."/>
            <person name="Martin F."/>
            <person name="Nordberg H.P."/>
            <person name="Cantor M.N."/>
            <person name="Hua S.X."/>
        </authorList>
    </citation>
    <scope>NUCLEOTIDE SEQUENCE [LARGE SCALE GENOMIC DNA]</scope>
    <source>
        <strain evidence="8 9">Zn</strain>
    </source>
</reference>
<evidence type="ECO:0000256" key="3">
    <source>
        <dbReference type="ARBA" id="ARBA00022771"/>
    </source>
</evidence>
<dbReference type="InterPro" id="IPR036236">
    <property type="entry name" value="Znf_C2H2_sf"/>
</dbReference>
<keyword evidence="3 6" id="KW-0863">Zinc-finger</keyword>
<dbReference type="FunFam" id="3.30.160.60:FF:002343">
    <property type="entry name" value="Zinc finger protein 33A"/>
    <property type="match status" value="1"/>
</dbReference>
<keyword evidence="2" id="KW-0677">Repeat</keyword>
<dbReference type="Gene3D" id="3.30.160.60">
    <property type="entry name" value="Classic Zinc Finger"/>
    <property type="match status" value="3"/>
</dbReference>
<dbReference type="PROSITE" id="PS00028">
    <property type="entry name" value="ZINC_FINGER_C2H2_1"/>
    <property type="match status" value="2"/>
</dbReference>
<sequence length="393" mass="44541">MYFMELVENELDHKPFQCGWQTCHKECTIRRSDLQRHYRIHTNERPYSCITAGCGKSFIQKSALMAHTRTHTGEKPYRCRDIACGKRFSDSSSLARHCRIHTGKRACKFLHDKCLKSLSREKAMVKYHSYSDHHPTIFAELDDRDISDYGSVEPSPGLQQPCPVQWQPNILNAALSEMPHKALSCHAQIITNPGQQDMDGYSPLPGYGHGYNLVGSAQTYNSPATQYPSQNPFIVNIASLPADASYSDAEQSNLKSSTFNINPSHIPQDPSLRHLDPQGMLQRSPTGFSTVSKTKAVLQDPYFSNRTAQAATYAIQNWPPAERQSISLFQTLAYHPTQIQPHLTHPQHIQCYDNIDHQELISVSHIQAWANYPAYISHNPCIQQMQSFDRDSL</sequence>
<dbReference type="OrthoDB" id="3437960at2759"/>
<proteinExistence type="predicted"/>
<evidence type="ECO:0000313" key="8">
    <source>
        <dbReference type="EMBL" id="KIM93556.1"/>
    </source>
</evidence>
<dbReference type="GO" id="GO:0000978">
    <property type="term" value="F:RNA polymerase II cis-regulatory region sequence-specific DNA binding"/>
    <property type="evidence" value="ECO:0007669"/>
    <property type="project" value="TreeGrafter"/>
</dbReference>
<dbReference type="InParanoid" id="A0A0C3GSX0"/>
<dbReference type="AlphaFoldDB" id="A0A0C3GSX0"/>
<reference evidence="9" key="2">
    <citation type="submission" date="2015-01" db="EMBL/GenBank/DDBJ databases">
        <title>Evolutionary Origins and Diversification of the Mycorrhizal Mutualists.</title>
        <authorList>
            <consortium name="DOE Joint Genome Institute"/>
            <consortium name="Mycorrhizal Genomics Consortium"/>
            <person name="Kohler A."/>
            <person name="Kuo A."/>
            <person name="Nagy L.G."/>
            <person name="Floudas D."/>
            <person name="Copeland A."/>
            <person name="Barry K.W."/>
            <person name="Cichocki N."/>
            <person name="Veneault-Fourrey C."/>
            <person name="LaButti K."/>
            <person name="Lindquist E.A."/>
            <person name="Lipzen A."/>
            <person name="Lundell T."/>
            <person name="Morin E."/>
            <person name="Murat C."/>
            <person name="Riley R."/>
            <person name="Ohm R."/>
            <person name="Sun H."/>
            <person name="Tunlid A."/>
            <person name="Henrissat B."/>
            <person name="Grigoriev I.V."/>
            <person name="Hibbett D.S."/>
            <person name="Martin F."/>
        </authorList>
    </citation>
    <scope>NUCLEOTIDE SEQUENCE [LARGE SCALE GENOMIC DNA]</scope>
    <source>
        <strain evidence="9">Zn</strain>
    </source>
</reference>
<gene>
    <name evidence="8" type="ORF">OIDMADRAFT_208024</name>
</gene>
<evidence type="ECO:0000256" key="5">
    <source>
        <dbReference type="ARBA" id="ARBA00044085"/>
    </source>
</evidence>
<evidence type="ECO:0000256" key="1">
    <source>
        <dbReference type="ARBA" id="ARBA00022723"/>
    </source>
</evidence>
<keyword evidence="4" id="KW-0862">Zinc</keyword>
<evidence type="ECO:0000256" key="2">
    <source>
        <dbReference type="ARBA" id="ARBA00022737"/>
    </source>
</evidence>
<dbReference type="Proteomes" id="UP000054321">
    <property type="component" value="Unassembled WGS sequence"/>
</dbReference>
<dbReference type="HOGENOM" id="CLU_038712_1_0_1"/>
<accession>A0A0C3GSX0</accession>
<feature type="domain" description="C2H2-type" evidence="7">
    <location>
        <begin position="16"/>
        <end position="46"/>
    </location>
</feature>
<dbReference type="PANTHER" id="PTHR14003:SF19">
    <property type="entry name" value="YY2 TRANSCRIPTION FACTOR"/>
    <property type="match status" value="1"/>
</dbReference>
<dbReference type="Pfam" id="PF00096">
    <property type="entry name" value="zf-C2H2"/>
    <property type="match status" value="2"/>
</dbReference>
<protein>
    <recommendedName>
        <fullName evidence="5">C2H2 type master regulator of conidiophore development brlA</fullName>
    </recommendedName>
</protein>
<dbReference type="PANTHER" id="PTHR14003">
    <property type="entry name" value="TRANSCRIPTIONAL REPRESSOR PROTEIN YY"/>
    <property type="match status" value="1"/>
</dbReference>
<keyword evidence="9" id="KW-1185">Reference proteome</keyword>
<evidence type="ECO:0000256" key="4">
    <source>
        <dbReference type="ARBA" id="ARBA00022833"/>
    </source>
</evidence>
<dbReference type="SUPFAM" id="SSF57667">
    <property type="entry name" value="beta-beta-alpha zinc fingers"/>
    <property type="match status" value="1"/>
</dbReference>
<dbReference type="GO" id="GO:0000981">
    <property type="term" value="F:DNA-binding transcription factor activity, RNA polymerase II-specific"/>
    <property type="evidence" value="ECO:0007669"/>
    <property type="project" value="TreeGrafter"/>
</dbReference>
<evidence type="ECO:0000259" key="7">
    <source>
        <dbReference type="PROSITE" id="PS50157"/>
    </source>
</evidence>
<dbReference type="InterPro" id="IPR013087">
    <property type="entry name" value="Znf_C2H2_type"/>
</dbReference>
<keyword evidence="1" id="KW-0479">Metal-binding</keyword>
<dbReference type="GO" id="GO:0000785">
    <property type="term" value="C:chromatin"/>
    <property type="evidence" value="ECO:0007669"/>
    <property type="project" value="TreeGrafter"/>
</dbReference>
<dbReference type="EMBL" id="KN832894">
    <property type="protein sequence ID" value="KIM93556.1"/>
    <property type="molecule type" value="Genomic_DNA"/>
</dbReference>
<organism evidence="8 9">
    <name type="scientific">Oidiodendron maius (strain Zn)</name>
    <dbReference type="NCBI Taxonomy" id="913774"/>
    <lineage>
        <taxon>Eukaryota</taxon>
        <taxon>Fungi</taxon>
        <taxon>Dikarya</taxon>
        <taxon>Ascomycota</taxon>
        <taxon>Pezizomycotina</taxon>
        <taxon>Leotiomycetes</taxon>
        <taxon>Leotiomycetes incertae sedis</taxon>
        <taxon>Myxotrichaceae</taxon>
        <taxon>Oidiodendron</taxon>
    </lineage>
</organism>
<name>A0A0C3GSX0_OIDMZ</name>
<dbReference type="GO" id="GO:0005667">
    <property type="term" value="C:transcription regulator complex"/>
    <property type="evidence" value="ECO:0007669"/>
    <property type="project" value="TreeGrafter"/>
</dbReference>
<feature type="domain" description="C2H2-type" evidence="7">
    <location>
        <begin position="47"/>
        <end position="76"/>
    </location>
</feature>
<dbReference type="GO" id="GO:0008270">
    <property type="term" value="F:zinc ion binding"/>
    <property type="evidence" value="ECO:0007669"/>
    <property type="project" value="UniProtKB-KW"/>
</dbReference>
<dbReference type="FunFam" id="3.30.160.60:FF:000358">
    <property type="entry name" value="zinc finger protein 24"/>
    <property type="match status" value="1"/>
</dbReference>
<dbReference type="PROSITE" id="PS50157">
    <property type="entry name" value="ZINC_FINGER_C2H2_2"/>
    <property type="match status" value="3"/>
</dbReference>
<evidence type="ECO:0000313" key="9">
    <source>
        <dbReference type="Proteomes" id="UP000054321"/>
    </source>
</evidence>
<dbReference type="SMART" id="SM00355">
    <property type="entry name" value="ZnF_C2H2"/>
    <property type="match status" value="3"/>
</dbReference>
<feature type="domain" description="C2H2-type" evidence="7">
    <location>
        <begin position="77"/>
        <end position="106"/>
    </location>
</feature>
<dbReference type="STRING" id="913774.A0A0C3GSX0"/>
<evidence type="ECO:0000256" key="6">
    <source>
        <dbReference type="PROSITE-ProRule" id="PRU00042"/>
    </source>
</evidence>